<sequence>MQTKRKVQGLSLKRKMEVIQIMEDNPSKLLKTIADDLDIPRTTLSSIKKDKVKIKQQYNSGEQKASRFRIRGSKYDDIDCALLQWFTEQRSSNVPLSGPLLKSKAEKLAREQGLADWTCSDGWLSRFKSRHNIVSKTVCGERGDVDEQLTDDWVEDVLKPTLRRYDPKDVFNADEMGLFWRLLPNKTLAFKHEKCHGGKKSKDRITVMVCASMDGEKVPLLAIGKFKNPRCFKGIKHLPIKYAANKKAWMTSAVFEEWLLSFDRTMDRQNRKVLLVIDNCPAHITANLSLNATELLFLPPCATAKLQPCDQGVIQNLKVFFRNTTLMKLVNHIDAGLPATDFKISLLDAVSELKMAWDKVTSTTIKNCFRKASFTRSEEPEECNNTSDPPIVENLVSEPILARLFKEWNISPQDYISVDDEVITSGPEKAMTDTVAPPGPLPTEPSQLSDSDDDSGESEEPVKQTEVLESVHKISMFLMQTGANDTLSGVFCDLRTALEKHMTHLRKQKKMTDYFLTSRSQKAQNVDGKEEKLVNQKEKISPHTTSEKRKGEEKREERLEEDIFSMDRTQKAQNVGRFEEKVLQKEKRASDTTSEKRQGEEKREERLEEDIFSMDRTQKAQNVGRFEEKVLQKEKRASDTTSEKRQGEEKREERLEEDIFSVDRTQKAQNVGRFEEKVLQKEKRASDTTSEKRQGEEKREERLEEDIFSMDRTQKAQNVGRENEDDVVISGFADRPPLSFKPTNNAWCEMQCNRLSLPEHIPLPQRQDKSKLGKPLEVDKIIGDGNCLYRSISFEVCGTQNFHGDIRALIVDFMLKHPKKFSGYVGRDLGEYVVRNTLPLKSWGTDAEIFAAATLFQTTIVVFTAESSTSRDWIPHHPLFKIPGVEQSPQSMYFRNLCGHYERVVRVE</sequence>
<accession>A0AAN9ATA3</accession>
<gene>
    <name evidence="7" type="ORF">V1264_008545</name>
</gene>
<proteinExistence type="predicted"/>
<name>A0AAN9ATA3_9CAEN</name>
<feature type="compositionally biased region" description="Acidic residues" evidence="4">
    <location>
        <begin position="450"/>
        <end position="459"/>
    </location>
</feature>
<dbReference type="PROSITE" id="PS50802">
    <property type="entry name" value="OTU"/>
    <property type="match status" value="1"/>
</dbReference>
<feature type="domain" description="OTU" evidence="5">
    <location>
        <begin position="776"/>
        <end position="907"/>
    </location>
</feature>
<feature type="compositionally biased region" description="Basic and acidic residues" evidence="4">
    <location>
        <begin position="625"/>
        <end position="654"/>
    </location>
</feature>
<dbReference type="InterPro" id="IPR038765">
    <property type="entry name" value="Papain-like_cys_pep_sf"/>
</dbReference>
<organism evidence="7 8">
    <name type="scientific">Littorina saxatilis</name>
    <dbReference type="NCBI Taxonomy" id="31220"/>
    <lineage>
        <taxon>Eukaryota</taxon>
        <taxon>Metazoa</taxon>
        <taxon>Spiralia</taxon>
        <taxon>Lophotrochozoa</taxon>
        <taxon>Mollusca</taxon>
        <taxon>Gastropoda</taxon>
        <taxon>Caenogastropoda</taxon>
        <taxon>Littorinimorpha</taxon>
        <taxon>Littorinoidea</taxon>
        <taxon>Littorinidae</taxon>
        <taxon>Littorina</taxon>
    </lineage>
</organism>
<keyword evidence="2" id="KW-0238">DNA-binding</keyword>
<dbReference type="InterPro" id="IPR050863">
    <property type="entry name" value="CenT-Element_Derived"/>
</dbReference>
<dbReference type="Gene3D" id="3.90.70.80">
    <property type="match status" value="1"/>
</dbReference>
<evidence type="ECO:0000256" key="2">
    <source>
        <dbReference type="ARBA" id="ARBA00023125"/>
    </source>
</evidence>
<dbReference type="InterPro" id="IPR003323">
    <property type="entry name" value="OTU_dom"/>
</dbReference>
<dbReference type="Pfam" id="PF04218">
    <property type="entry name" value="CENP-B_N"/>
    <property type="match status" value="1"/>
</dbReference>
<feature type="domain" description="HTH CENPB-type" evidence="6">
    <location>
        <begin position="66"/>
        <end position="137"/>
    </location>
</feature>
<dbReference type="PANTHER" id="PTHR19303">
    <property type="entry name" value="TRANSPOSON"/>
    <property type="match status" value="1"/>
</dbReference>
<dbReference type="InterPro" id="IPR004875">
    <property type="entry name" value="DDE_SF_endonuclease_dom"/>
</dbReference>
<dbReference type="GO" id="GO:0003677">
    <property type="term" value="F:DNA binding"/>
    <property type="evidence" value="ECO:0007669"/>
    <property type="project" value="UniProtKB-KW"/>
</dbReference>
<dbReference type="Pfam" id="PF03184">
    <property type="entry name" value="DDE_1"/>
    <property type="match status" value="1"/>
</dbReference>
<dbReference type="SMART" id="SM00674">
    <property type="entry name" value="CENPB"/>
    <property type="match status" value="1"/>
</dbReference>
<dbReference type="Gene3D" id="3.30.420.10">
    <property type="entry name" value="Ribonuclease H-like superfamily/Ribonuclease H"/>
    <property type="match status" value="1"/>
</dbReference>
<evidence type="ECO:0000259" key="5">
    <source>
        <dbReference type="PROSITE" id="PS50802"/>
    </source>
</evidence>
<dbReference type="Pfam" id="PF03221">
    <property type="entry name" value="HTH_Tnp_Tc5"/>
    <property type="match status" value="1"/>
</dbReference>
<protein>
    <recommendedName>
        <fullName evidence="9">Tigger transposable element-derived protein 4</fullName>
    </recommendedName>
</protein>
<dbReference type="Proteomes" id="UP001374579">
    <property type="component" value="Unassembled WGS sequence"/>
</dbReference>
<evidence type="ECO:0000256" key="3">
    <source>
        <dbReference type="ARBA" id="ARBA00023242"/>
    </source>
</evidence>
<dbReference type="InterPro" id="IPR036397">
    <property type="entry name" value="RNaseH_sf"/>
</dbReference>
<reference evidence="7 8" key="1">
    <citation type="submission" date="2024-02" db="EMBL/GenBank/DDBJ databases">
        <title>Chromosome-scale genome assembly of the rough periwinkle Littorina saxatilis.</title>
        <authorList>
            <person name="De Jode A."/>
            <person name="Faria R."/>
            <person name="Formenti G."/>
            <person name="Sims Y."/>
            <person name="Smith T.P."/>
            <person name="Tracey A."/>
            <person name="Wood J.M.D."/>
            <person name="Zagrodzka Z.B."/>
            <person name="Johannesson K."/>
            <person name="Butlin R.K."/>
            <person name="Leder E.H."/>
        </authorList>
    </citation>
    <scope>NUCLEOTIDE SEQUENCE [LARGE SCALE GENOMIC DNA]</scope>
    <source>
        <strain evidence="7">Snail1</strain>
        <tissue evidence="7">Muscle</tissue>
    </source>
</reference>
<dbReference type="Pfam" id="PF02338">
    <property type="entry name" value="OTU"/>
    <property type="match status" value="1"/>
</dbReference>
<dbReference type="GO" id="GO:0005634">
    <property type="term" value="C:nucleus"/>
    <property type="evidence" value="ECO:0007669"/>
    <property type="project" value="UniProtKB-SubCell"/>
</dbReference>
<dbReference type="SUPFAM" id="SSF46689">
    <property type="entry name" value="Homeodomain-like"/>
    <property type="match status" value="2"/>
</dbReference>
<dbReference type="AlphaFoldDB" id="A0AAN9ATA3"/>
<feature type="compositionally biased region" description="Basic and acidic residues" evidence="4">
    <location>
        <begin position="527"/>
        <end position="558"/>
    </location>
</feature>
<evidence type="ECO:0000313" key="8">
    <source>
        <dbReference type="Proteomes" id="UP001374579"/>
    </source>
</evidence>
<dbReference type="Gene3D" id="1.10.10.60">
    <property type="entry name" value="Homeodomain-like"/>
    <property type="match status" value="2"/>
</dbReference>
<feature type="compositionally biased region" description="Basic and acidic residues" evidence="4">
    <location>
        <begin position="678"/>
        <end position="702"/>
    </location>
</feature>
<evidence type="ECO:0008006" key="9">
    <source>
        <dbReference type="Google" id="ProtNLM"/>
    </source>
</evidence>
<evidence type="ECO:0000256" key="4">
    <source>
        <dbReference type="SAM" id="MobiDB-lite"/>
    </source>
</evidence>
<dbReference type="InterPro" id="IPR006600">
    <property type="entry name" value="HTH_CenpB_DNA-bd_dom"/>
</dbReference>
<dbReference type="PROSITE" id="PS51253">
    <property type="entry name" value="HTH_CENPB"/>
    <property type="match status" value="1"/>
</dbReference>
<dbReference type="SUPFAM" id="SSF54001">
    <property type="entry name" value="Cysteine proteinases"/>
    <property type="match status" value="1"/>
</dbReference>
<feature type="region of interest" description="Disordered" evidence="4">
    <location>
        <begin position="429"/>
        <end position="465"/>
    </location>
</feature>
<evidence type="ECO:0000259" key="6">
    <source>
        <dbReference type="PROSITE" id="PS51253"/>
    </source>
</evidence>
<dbReference type="InterPro" id="IPR007889">
    <property type="entry name" value="HTH_Psq"/>
</dbReference>
<dbReference type="PANTHER" id="PTHR19303:SF73">
    <property type="entry name" value="PROTEIN PDC2"/>
    <property type="match status" value="1"/>
</dbReference>
<keyword evidence="8" id="KW-1185">Reference proteome</keyword>
<keyword evidence="3" id="KW-0539">Nucleus</keyword>
<feature type="compositionally biased region" description="Basic and acidic residues" evidence="4">
    <location>
        <begin position="577"/>
        <end position="606"/>
    </location>
</feature>
<evidence type="ECO:0000256" key="1">
    <source>
        <dbReference type="ARBA" id="ARBA00004123"/>
    </source>
</evidence>
<dbReference type="EMBL" id="JBAMIC010000021">
    <property type="protein sequence ID" value="KAK7092861.1"/>
    <property type="molecule type" value="Genomic_DNA"/>
</dbReference>
<evidence type="ECO:0000313" key="7">
    <source>
        <dbReference type="EMBL" id="KAK7092861.1"/>
    </source>
</evidence>
<comment type="subcellular location">
    <subcellularLocation>
        <location evidence="1">Nucleus</location>
    </subcellularLocation>
</comment>
<feature type="region of interest" description="Disordered" evidence="4">
    <location>
        <begin position="524"/>
        <end position="561"/>
    </location>
</feature>
<dbReference type="CDD" id="cd22755">
    <property type="entry name" value="OTU_CeDUB-like"/>
    <property type="match status" value="1"/>
</dbReference>
<feature type="region of interest" description="Disordered" evidence="4">
    <location>
        <begin position="678"/>
        <end position="703"/>
    </location>
</feature>
<dbReference type="InterPro" id="IPR009057">
    <property type="entry name" value="Homeodomain-like_sf"/>
</dbReference>
<comment type="caution">
    <text evidence="7">The sequence shown here is derived from an EMBL/GenBank/DDBJ whole genome shotgun (WGS) entry which is preliminary data.</text>
</comment>
<feature type="region of interest" description="Disordered" evidence="4">
    <location>
        <begin position="575"/>
        <end position="657"/>
    </location>
</feature>